<dbReference type="Proteomes" id="UP000234681">
    <property type="component" value="Chromosome 5"/>
</dbReference>
<organism evidence="1 2">
    <name type="scientific">Rattus norvegicus</name>
    <name type="common">Rat</name>
    <dbReference type="NCBI Taxonomy" id="10116"/>
    <lineage>
        <taxon>Eukaryota</taxon>
        <taxon>Metazoa</taxon>
        <taxon>Chordata</taxon>
        <taxon>Craniata</taxon>
        <taxon>Vertebrata</taxon>
        <taxon>Euteleostomi</taxon>
        <taxon>Mammalia</taxon>
        <taxon>Eutheria</taxon>
        <taxon>Euarchontoglires</taxon>
        <taxon>Glires</taxon>
        <taxon>Rodentia</taxon>
        <taxon>Myomorpha</taxon>
        <taxon>Muroidea</taxon>
        <taxon>Muridae</taxon>
        <taxon>Murinae</taxon>
        <taxon>Rattus</taxon>
    </lineage>
</organism>
<proteinExistence type="predicted"/>
<dbReference type="AlphaFoldDB" id="A6IIB7"/>
<evidence type="ECO:0000313" key="2">
    <source>
        <dbReference type="Proteomes" id="UP000234681"/>
    </source>
</evidence>
<dbReference type="EMBL" id="CH473962">
    <property type="protein sequence ID" value="EDL98487.1"/>
    <property type="molecule type" value="Genomic_DNA"/>
</dbReference>
<reference evidence="2" key="1">
    <citation type="submission" date="2005-09" db="EMBL/GenBank/DDBJ databases">
        <authorList>
            <person name="Mural R.J."/>
            <person name="Li P.W."/>
            <person name="Adams M.D."/>
            <person name="Amanatides P.G."/>
            <person name="Baden-Tillson H."/>
            <person name="Barnstead M."/>
            <person name="Chin S.H."/>
            <person name="Dew I."/>
            <person name="Evans C.A."/>
            <person name="Ferriera S."/>
            <person name="Flanigan M."/>
            <person name="Fosler C."/>
            <person name="Glodek A."/>
            <person name="Gu Z."/>
            <person name="Holt R.A."/>
            <person name="Jennings D."/>
            <person name="Kraft C.L."/>
            <person name="Lu F."/>
            <person name="Nguyen T."/>
            <person name="Nusskern D.R."/>
            <person name="Pfannkoch C.M."/>
            <person name="Sitter C."/>
            <person name="Sutton G.G."/>
            <person name="Venter J.C."/>
            <person name="Wang Z."/>
            <person name="Woodage T."/>
            <person name="Zheng X.H."/>
            <person name="Zhong F."/>
        </authorList>
    </citation>
    <scope>NUCLEOTIDE SEQUENCE [LARGE SCALE GENOMIC DNA]</scope>
    <source>
        <strain>BN</strain>
        <strain evidence="2">Sprague-Dawley</strain>
    </source>
</reference>
<gene>
    <name evidence="1" type="ORF">rCG_54979</name>
</gene>
<accession>A6IIB7</accession>
<sequence>MFGYVIIWTLGECLFSGRPVNTSEGKTTFTTHPVQICLV</sequence>
<protein>
    <submittedName>
        <fullName evidence="1">RCG54979</fullName>
    </submittedName>
</protein>
<evidence type="ECO:0000313" key="1">
    <source>
        <dbReference type="EMBL" id="EDL98487.1"/>
    </source>
</evidence>
<name>A6IIB7_RAT</name>